<sequence>MFPIADEFRQRLQSLGGVLVALCLLLALAYEGTGRPALVQVAGLGILVAILCFSPGISKSRLIFLAVGAALLVWSILTRADWMTGVLTALHRGGIVIAVFTALAALRMAAMASPAIISCGRFLAEQKPGRRYLALSFGGHLFGLVLLYGSISLLGTLAAASAARAADPQIAEIRLRRMLLAIQRGFAATLCWSPIAFSMVIATTLVPGATWSAAALPAFASGILFMAVGWALDTIFKPRTPPRPAAGDADPGGWMQHLAPLFYLFALVLVGVAVLHHLTGIEVIGVVMGIVPLIALLWMLLQEARPANEGEARETGMAVTRLGRRVGRFVITELPGYRAEILLLFMAAFIGSLGSFLLVPLMQDYGPDLGSIHPALILFAVVCIIPLAGQLGMNPLLSVSLLIPLLPSPDVLGISPVAMVLAVTGGWSLCGTTSPFTASVLLIGNLGKTSARRVGLVWNSAHAAILIPVLAVWAILNG</sequence>
<feature type="transmembrane region" description="Helical" evidence="1">
    <location>
        <begin position="37"/>
        <end position="57"/>
    </location>
</feature>
<comment type="caution">
    <text evidence="2">The sequence shown here is derived from an EMBL/GenBank/DDBJ whole genome shotgun (WGS) entry which is preliminary data.</text>
</comment>
<feature type="transmembrane region" description="Helical" evidence="1">
    <location>
        <begin position="371"/>
        <end position="389"/>
    </location>
</feature>
<keyword evidence="1" id="KW-0472">Membrane</keyword>
<evidence type="ECO:0008006" key="4">
    <source>
        <dbReference type="Google" id="ProtNLM"/>
    </source>
</evidence>
<name>A0A8K0V9B0_9RHOB</name>
<dbReference type="AlphaFoldDB" id="A0A8K0V9B0"/>
<evidence type="ECO:0000313" key="2">
    <source>
        <dbReference type="EMBL" id="MBL4916731.1"/>
    </source>
</evidence>
<evidence type="ECO:0000313" key="3">
    <source>
        <dbReference type="Proteomes" id="UP000648908"/>
    </source>
</evidence>
<keyword evidence="1" id="KW-1133">Transmembrane helix</keyword>
<feature type="transmembrane region" description="Helical" evidence="1">
    <location>
        <begin position="137"/>
        <end position="160"/>
    </location>
</feature>
<dbReference type="EMBL" id="JAESVN010000002">
    <property type="protein sequence ID" value="MBL4916731.1"/>
    <property type="molecule type" value="Genomic_DNA"/>
</dbReference>
<feature type="transmembrane region" description="Helical" evidence="1">
    <location>
        <begin position="283"/>
        <end position="301"/>
    </location>
</feature>
<dbReference type="Proteomes" id="UP000648908">
    <property type="component" value="Unassembled WGS sequence"/>
</dbReference>
<feature type="transmembrane region" description="Helical" evidence="1">
    <location>
        <begin position="181"/>
        <end position="202"/>
    </location>
</feature>
<reference evidence="2" key="1">
    <citation type="submission" date="2021-01" db="EMBL/GenBank/DDBJ databases">
        <title>Tabrizicola alba sp. nov. a motile alkaliphilic bacterium isolated from a soda lake.</title>
        <authorList>
            <person name="Szuroczki S."/>
            <person name="Abbaszade G."/>
            <person name="Schumann P."/>
            <person name="Toth E."/>
        </authorList>
    </citation>
    <scope>NUCLEOTIDE SEQUENCE</scope>
    <source>
        <strain evidence="2">DMG-N-6</strain>
    </source>
</reference>
<proteinExistence type="predicted"/>
<protein>
    <recommendedName>
        <fullName evidence="4">H+/citrate symporter</fullName>
    </recommendedName>
</protein>
<keyword evidence="1" id="KW-0812">Transmembrane</keyword>
<feature type="transmembrane region" description="Helical" evidence="1">
    <location>
        <begin position="63"/>
        <end position="82"/>
    </location>
</feature>
<keyword evidence="3" id="KW-1185">Reference proteome</keyword>
<feature type="transmembrane region" description="Helical" evidence="1">
    <location>
        <begin position="94"/>
        <end position="117"/>
    </location>
</feature>
<dbReference type="RefSeq" id="WP_202687547.1">
    <property type="nucleotide sequence ID" value="NZ_JAESVN010000002.1"/>
</dbReference>
<organism evidence="2 3">
    <name type="scientific">Szabonella alba</name>
    <dbReference type="NCBI Taxonomy" id="2804194"/>
    <lineage>
        <taxon>Bacteria</taxon>
        <taxon>Pseudomonadati</taxon>
        <taxon>Pseudomonadota</taxon>
        <taxon>Alphaproteobacteria</taxon>
        <taxon>Rhodobacterales</taxon>
        <taxon>Paracoccaceae</taxon>
        <taxon>Szabonella</taxon>
    </lineage>
</organism>
<feature type="transmembrane region" description="Helical" evidence="1">
    <location>
        <begin position="12"/>
        <end position="30"/>
    </location>
</feature>
<accession>A0A8K0V9B0</accession>
<feature type="transmembrane region" description="Helical" evidence="1">
    <location>
        <begin position="341"/>
        <end position="359"/>
    </location>
</feature>
<evidence type="ECO:0000256" key="1">
    <source>
        <dbReference type="SAM" id="Phobius"/>
    </source>
</evidence>
<feature type="transmembrane region" description="Helical" evidence="1">
    <location>
        <begin position="456"/>
        <end position="476"/>
    </location>
</feature>
<feature type="transmembrane region" description="Helical" evidence="1">
    <location>
        <begin position="257"/>
        <end position="277"/>
    </location>
</feature>
<feature type="transmembrane region" description="Helical" evidence="1">
    <location>
        <begin position="214"/>
        <end position="236"/>
    </location>
</feature>
<gene>
    <name evidence="2" type="ORF">JL811_05800</name>
</gene>